<proteinExistence type="predicted"/>
<dbReference type="EMBL" id="BK032682">
    <property type="protein sequence ID" value="DAF54769.1"/>
    <property type="molecule type" value="Genomic_DNA"/>
</dbReference>
<evidence type="ECO:0000313" key="1">
    <source>
        <dbReference type="EMBL" id="DAF54769.1"/>
    </source>
</evidence>
<name>A0A8S5SUR6_9CAUD</name>
<reference evidence="1" key="1">
    <citation type="journal article" date="2021" name="Proc. Natl. Acad. Sci. U.S.A.">
        <title>A Catalog of Tens of Thousands of Viruses from Human Metagenomes Reveals Hidden Associations with Chronic Diseases.</title>
        <authorList>
            <person name="Tisza M.J."/>
            <person name="Buck C.B."/>
        </authorList>
    </citation>
    <scope>NUCLEOTIDE SEQUENCE</scope>
    <source>
        <strain evidence="1">CtqPo10</strain>
    </source>
</reference>
<organism evidence="1">
    <name type="scientific">Siphoviridae sp. ctqPo10</name>
    <dbReference type="NCBI Taxonomy" id="2827948"/>
    <lineage>
        <taxon>Viruses</taxon>
        <taxon>Duplodnaviria</taxon>
        <taxon>Heunggongvirae</taxon>
        <taxon>Uroviricota</taxon>
        <taxon>Caudoviricetes</taxon>
    </lineage>
</organism>
<protein>
    <submittedName>
        <fullName evidence="1">Uncharacterized protein</fullName>
    </submittedName>
</protein>
<accession>A0A8S5SUR6</accession>
<sequence>MNMRLSEIKISADFESSIPNTYKYNKCENYYNKTGNQDRYIVVDEKNVLVDGYIMYLVLKNHDVEYGNVKRLTLRKHTYTDKQRKQYGRLISPKHVVTYKEKPTAYVYGKHPNSKDNKEYVWRLPQAWGYMSLMLQKGDVIYCGTRFGVAPVVVTKVELKSNFDTSLCIKKVCSQKIYRNGELLKYDSKDGSTNV</sequence>